<evidence type="ECO:0000313" key="8">
    <source>
        <dbReference type="Proteomes" id="UP001060164"/>
    </source>
</evidence>
<evidence type="ECO:0000256" key="2">
    <source>
        <dbReference type="ARBA" id="ARBA00022475"/>
    </source>
</evidence>
<dbReference type="EMBL" id="CP102290">
    <property type="protein sequence ID" value="UWP59370.1"/>
    <property type="molecule type" value="Genomic_DNA"/>
</dbReference>
<dbReference type="PANTHER" id="PTHR32196">
    <property type="entry name" value="ABC TRANSPORTER PERMEASE PROTEIN YPHD-RELATED-RELATED"/>
    <property type="match status" value="1"/>
</dbReference>
<feature type="transmembrane region" description="Helical" evidence="6">
    <location>
        <begin position="159"/>
        <end position="177"/>
    </location>
</feature>
<evidence type="ECO:0000256" key="6">
    <source>
        <dbReference type="SAM" id="Phobius"/>
    </source>
</evidence>
<keyword evidence="2" id="KW-1003">Cell membrane</keyword>
<dbReference type="Pfam" id="PF02653">
    <property type="entry name" value="BPD_transp_2"/>
    <property type="match status" value="1"/>
</dbReference>
<name>A0ABY5VFT9_9FIRM</name>
<feature type="transmembrane region" description="Helical" evidence="6">
    <location>
        <begin position="9"/>
        <end position="33"/>
    </location>
</feature>
<accession>A0ABY5VFT9</accession>
<dbReference type="PANTHER" id="PTHR32196:SF72">
    <property type="entry name" value="RIBOSE IMPORT PERMEASE PROTEIN RBSC"/>
    <property type="match status" value="1"/>
</dbReference>
<feature type="transmembrane region" description="Helical" evidence="6">
    <location>
        <begin position="287"/>
        <end position="307"/>
    </location>
</feature>
<dbReference type="RefSeq" id="WP_044983076.1">
    <property type="nucleotide sequence ID" value="NZ_CABLBR010000006.1"/>
</dbReference>
<keyword evidence="8" id="KW-1185">Reference proteome</keyword>
<feature type="transmembrane region" description="Helical" evidence="6">
    <location>
        <begin position="116"/>
        <end position="138"/>
    </location>
</feature>
<proteinExistence type="predicted"/>
<evidence type="ECO:0000313" key="7">
    <source>
        <dbReference type="EMBL" id="UWP59370.1"/>
    </source>
</evidence>
<comment type="subcellular location">
    <subcellularLocation>
        <location evidence="1">Cell membrane</location>
        <topology evidence="1">Multi-pass membrane protein</topology>
    </subcellularLocation>
</comment>
<evidence type="ECO:0000256" key="4">
    <source>
        <dbReference type="ARBA" id="ARBA00022989"/>
    </source>
</evidence>
<keyword evidence="3 6" id="KW-0812">Transmembrane</keyword>
<feature type="transmembrane region" description="Helical" evidence="6">
    <location>
        <begin position="89"/>
        <end position="110"/>
    </location>
</feature>
<dbReference type="CDD" id="cd06579">
    <property type="entry name" value="TM_PBP1_transp_AraH_like"/>
    <property type="match status" value="1"/>
</dbReference>
<feature type="transmembrane region" description="Helical" evidence="6">
    <location>
        <begin position="206"/>
        <end position="227"/>
    </location>
</feature>
<keyword evidence="4 6" id="KW-1133">Transmembrane helix</keyword>
<organism evidence="7 8">
    <name type="scientific">Ruminococcus gauvreauii</name>
    <dbReference type="NCBI Taxonomy" id="438033"/>
    <lineage>
        <taxon>Bacteria</taxon>
        <taxon>Bacillati</taxon>
        <taxon>Bacillota</taxon>
        <taxon>Clostridia</taxon>
        <taxon>Eubacteriales</taxon>
        <taxon>Oscillospiraceae</taxon>
        <taxon>Ruminococcus</taxon>
    </lineage>
</organism>
<dbReference type="Proteomes" id="UP001060164">
    <property type="component" value="Chromosome"/>
</dbReference>
<evidence type="ECO:0000256" key="5">
    <source>
        <dbReference type="ARBA" id="ARBA00023136"/>
    </source>
</evidence>
<sequence>MNSKRESQYFFYSSLWILAILIVCGAIFCPGFLSGFNATSILRQISYITLMAYGATVIIMLGHINVAYGSEMALIGCVSCEVMVVTGNIVLAILAALLLGALIGMFIAFIVNRFGIPSFIVTLIVSMISRGAAMVFTNSAPITNLGKYTVIGQGMVGKIPVPVFIMVMGFFIIWAIVNKTGFGRQVVAVGENVKASRASGIRVKHVIMKTYILDGVFTAVAAVVFMARMNSGIPASGESSEFDVITAVVLGGTSLTGGTGNVIGTVIGAMIVGMINNMLNLWGINYNWQSIIKGIFIMLVIIIDYSVKKQNWKQ</sequence>
<protein>
    <submittedName>
        <fullName evidence="7">ABC transporter permease</fullName>
    </submittedName>
</protein>
<reference evidence="7" key="1">
    <citation type="journal article" date="2022" name="Cell">
        <title>Design, construction, and in vivo augmentation of a complex gut microbiome.</title>
        <authorList>
            <person name="Cheng A.G."/>
            <person name="Ho P.Y."/>
            <person name="Aranda-Diaz A."/>
            <person name="Jain S."/>
            <person name="Yu F.B."/>
            <person name="Meng X."/>
            <person name="Wang M."/>
            <person name="Iakiviak M."/>
            <person name="Nagashima K."/>
            <person name="Zhao A."/>
            <person name="Murugkar P."/>
            <person name="Patil A."/>
            <person name="Atabakhsh K."/>
            <person name="Weakley A."/>
            <person name="Yan J."/>
            <person name="Brumbaugh A.R."/>
            <person name="Higginbottom S."/>
            <person name="Dimas A."/>
            <person name="Shiver A.L."/>
            <person name="Deutschbauer A."/>
            <person name="Neff N."/>
            <person name="Sonnenburg J.L."/>
            <person name="Huang K.C."/>
            <person name="Fischbach M.A."/>
        </authorList>
    </citation>
    <scope>NUCLEOTIDE SEQUENCE</scope>
    <source>
        <strain evidence="7">DSM 19829</strain>
    </source>
</reference>
<feature type="transmembrane region" description="Helical" evidence="6">
    <location>
        <begin position="45"/>
        <end position="68"/>
    </location>
</feature>
<evidence type="ECO:0000256" key="1">
    <source>
        <dbReference type="ARBA" id="ARBA00004651"/>
    </source>
</evidence>
<feature type="transmembrane region" description="Helical" evidence="6">
    <location>
        <begin position="248"/>
        <end position="275"/>
    </location>
</feature>
<dbReference type="InterPro" id="IPR001851">
    <property type="entry name" value="ABC_transp_permease"/>
</dbReference>
<evidence type="ECO:0000256" key="3">
    <source>
        <dbReference type="ARBA" id="ARBA00022692"/>
    </source>
</evidence>
<keyword evidence="5 6" id="KW-0472">Membrane</keyword>
<gene>
    <name evidence="7" type="ORF">NQ502_18760</name>
</gene>